<dbReference type="OrthoDB" id="6307645at2"/>
<sequence>MDKDDKEILGYVKCTAPGCSRPMAVRSCAGKRAGFLIGRCENCGTEQRSTKQVQDYLSGYKPLEELDKVPEKTIPEPSSPEKAVKGELIRTGEPESGHSDMGKCVIAGGLLGSILGGLFRLAF</sequence>
<proteinExistence type="predicted"/>
<feature type="region of interest" description="Disordered" evidence="1">
    <location>
        <begin position="71"/>
        <end position="98"/>
    </location>
</feature>
<dbReference type="EMBL" id="FQXZ01000032">
    <property type="protein sequence ID" value="SHI25374.1"/>
    <property type="molecule type" value="Genomic_DNA"/>
</dbReference>
<feature type="compositionally biased region" description="Basic and acidic residues" evidence="1">
    <location>
        <begin position="82"/>
        <end position="98"/>
    </location>
</feature>
<name>A0A1M5ZMH5_9VIBR</name>
<evidence type="ECO:0000256" key="1">
    <source>
        <dbReference type="SAM" id="MobiDB-lite"/>
    </source>
</evidence>
<dbReference type="STRING" id="1216006.VA7868_02938"/>
<organism evidence="2 3">
    <name type="scientific">Vibrio aerogenes CECT 7868</name>
    <dbReference type="NCBI Taxonomy" id="1216006"/>
    <lineage>
        <taxon>Bacteria</taxon>
        <taxon>Pseudomonadati</taxon>
        <taxon>Pseudomonadota</taxon>
        <taxon>Gammaproteobacteria</taxon>
        <taxon>Vibrionales</taxon>
        <taxon>Vibrionaceae</taxon>
        <taxon>Vibrio</taxon>
    </lineage>
</organism>
<dbReference type="AlphaFoldDB" id="A0A1M5ZMH5"/>
<protein>
    <submittedName>
        <fullName evidence="2">Uncharacterized protein</fullName>
    </submittedName>
</protein>
<dbReference type="RefSeq" id="WP_073604559.1">
    <property type="nucleotide sequence ID" value="NZ_FQXZ01000032.1"/>
</dbReference>
<accession>A0A1M5ZMH5</accession>
<gene>
    <name evidence="2" type="ORF">VA7868_02938</name>
</gene>
<reference evidence="2 3" key="1">
    <citation type="submission" date="2016-11" db="EMBL/GenBank/DDBJ databases">
        <authorList>
            <person name="Jaros S."/>
            <person name="Januszkiewicz K."/>
            <person name="Wedrychowicz H."/>
        </authorList>
    </citation>
    <scope>NUCLEOTIDE SEQUENCE [LARGE SCALE GENOMIC DNA]</scope>
    <source>
        <strain evidence="2 3">CECT 7868</strain>
    </source>
</reference>
<keyword evidence="3" id="KW-1185">Reference proteome</keyword>
<evidence type="ECO:0000313" key="2">
    <source>
        <dbReference type="EMBL" id="SHI25374.1"/>
    </source>
</evidence>
<dbReference type="Proteomes" id="UP000184608">
    <property type="component" value="Unassembled WGS sequence"/>
</dbReference>
<evidence type="ECO:0000313" key="3">
    <source>
        <dbReference type="Proteomes" id="UP000184608"/>
    </source>
</evidence>